<dbReference type="EMBL" id="CP023777">
    <property type="protein sequence ID" value="ATL46412.1"/>
    <property type="molecule type" value="Genomic_DNA"/>
</dbReference>
<dbReference type="InterPro" id="IPR010432">
    <property type="entry name" value="RDD"/>
</dbReference>
<dbReference type="OrthoDB" id="9814143at2"/>
<evidence type="ECO:0000313" key="7">
    <source>
        <dbReference type="EMBL" id="ATL46412.1"/>
    </source>
</evidence>
<feature type="transmembrane region" description="Helical" evidence="5">
    <location>
        <begin position="111"/>
        <end position="128"/>
    </location>
</feature>
<dbReference type="PANTHER" id="PTHR38480:SF1">
    <property type="entry name" value="SLR0254 PROTEIN"/>
    <property type="match status" value="1"/>
</dbReference>
<organism evidence="7 8">
    <name type="scientific">Chitinophaga caeni</name>
    <dbReference type="NCBI Taxonomy" id="2029983"/>
    <lineage>
        <taxon>Bacteria</taxon>
        <taxon>Pseudomonadati</taxon>
        <taxon>Bacteroidota</taxon>
        <taxon>Chitinophagia</taxon>
        <taxon>Chitinophagales</taxon>
        <taxon>Chitinophagaceae</taxon>
        <taxon>Chitinophaga</taxon>
    </lineage>
</organism>
<evidence type="ECO:0000256" key="1">
    <source>
        <dbReference type="ARBA" id="ARBA00004141"/>
    </source>
</evidence>
<reference evidence="7 8" key="1">
    <citation type="submission" date="2017-10" db="EMBL/GenBank/DDBJ databases">
        <title>Paenichitinophaga pekingensis gen. nov., sp. nov., isolated from activated sludge.</title>
        <authorList>
            <person name="Jin D."/>
            <person name="Kong X."/>
            <person name="Deng Y."/>
            <person name="Bai Z."/>
        </authorList>
    </citation>
    <scope>NUCLEOTIDE SEQUENCE [LARGE SCALE GENOMIC DNA]</scope>
    <source>
        <strain evidence="7 8">13</strain>
    </source>
</reference>
<dbReference type="KEGG" id="cbae:COR50_04045"/>
<evidence type="ECO:0000256" key="5">
    <source>
        <dbReference type="SAM" id="Phobius"/>
    </source>
</evidence>
<feature type="transmembrane region" description="Helical" evidence="5">
    <location>
        <begin position="32"/>
        <end position="51"/>
    </location>
</feature>
<evidence type="ECO:0000256" key="4">
    <source>
        <dbReference type="ARBA" id="ARBA00023136"/>
    </source>
</evidence>
<keyword evidence="2 5" id="KW-0812">Transmembrane</keyword>
<evidence type="ECO:0000256" key="2">
    <source>
        <dbReference type="ARBA" id="ARBA00022692"/>
    </source>
</evidence>
<evidence type="ECO:0000256" key="3">
    <source>
        <dbReference type="ARBA" id="ARBA00022989"/>
    </source>
</evidence>
<keyword evidence="4 5" id="KW-0472">Membrane</keyword>
<evidence type="ECO:0000313" key="8">
    <source>
        <dbReference type="Proteomes" id="UP000220133"/>
    </source>
</evidence>
<sequence length="267" mass="30448">MSTIKIPTPFNIDLEFAAADSGIRLLAYILDFIIRIIAVFGLVFLVARLNLPEQVDTIVNVLFIFIPFTLYYLLSEIFMDGQTLGKKIVKIKVRNLSGNAPSLDQYIIRNLFRLIESPAMIFAVLAYLTQVDRVSSFGFMLFVLCPAVIPLVFLIKTKYNQRLGDVVANTIVISSKKSQPLTNTIFREITDANYQVQFPQIMRINDKDLNKIKDLLDRATQNIDVTLADRVAERIQQVLGIQTQMNSLEFLETILNDYNYLATREPK</sequence>
<feature type="transmembrane region" description="Helical" evidence="5">
    <location>
        <begin position="57"/>
        <end position="74"/>
    </location>
</feature>
<feature type="domain" description="RDD" evidence="6">
    <location>
        <begin position="22"/>
        <end position="169"/>
    </location>
</feature>
<dbReference type="Pfam" id="PF06271">
    <property type="entry name" value="RDD"/>
    <property type="match status" value="1"/>
</dbReference>
<keyword evidence="3 5" id="KW-1133">Transmembrane helix</keyword>
<dbReference type="PANTHER" id="PTHR38480">
    <property type="entry name" value="SLR0254 PROTEIN"/>
    <property type="match status" value="1"/>
</dbReference>
<comment type="subcellular location">
    <subcellularLocation>
        <location evidence="1">Membrane</location>
        <topology evidence="1">Multi-pass membrane protein</topology>
    </subcellularLocation>
</comment>
<dbReference type="RefSeq" id="WP_098192800.1">
    <property type="nucleotide sequence ID" value="NZ_CP023777.1"/>
</dbReference>
<protein>
    <recommendedName>
        <fullName evidence="6">RDD domain-containing protein</fullName>
    </recommendedName>
</protein>
<keyword evidence="8" id="KW-1185">Reference proteome</keyword>
<dbReference type="Proteomes" id="UP000220133">
    <property type="component" value="Chromosome"/>
</dbReference>
<name>A0A291QRA1_9BACT</name>
<proteinExistence type="predicted"/>
<accession>A0A291QRA1</accession>
<dbReference type="GO" id="GO:0016020">
    <property type="term" value="C:membrane"/>
    <property type="evidence" value="ECO:0007669"/>
    <property type="project" value="UniProtKB-SubCell"/>
</dbReference>
<evidence type="ECO:0000259" key="6">
    <source>
        <dbReference type="Pfam" id="PF06271"/>
    </source>
</evidence>
<gene>
    <name evidence="7" type="ORF">COR50_04045</name>
</gene>
<dbReference type="AlphaFoldDB" id="A0A291QRA1"/>
<feature type="transmembrane region" description="Helical" evidence="5">
    <location>
        <begin position="134"/>
        <end position="155"/>
    </location>
</feature>